<evidence type="ECO:0000313" key="5">
    <source>
        <dbReference type="EMBL" id="OHS93647.1"/>
    </source>
</evidence>
<dbReference type="Proteomes" id="UP000179807">
    <property type="component" value="Unassembled WGS sequence"/>
</dbReference>
<dbReference type="InterPro" id="IPR000719">
    <property type="entry name" value="Prot_kinase_dom"/>
</dbReference>
<dbReference type="InterPro" id="IPR011009">
    <property type="entry name" value="Kinase-like_dom_sf"/>
</dbReference>
<dbReference type="PROSITE" id="PS00108">
    <property type="entry name" value="PROTEIN_KINASE_ST"/>
    <property type="match status" value="1"/>
</dbReference>
<evidence type="ECO:0000313" key="6">
    <source>
        <dbReference type="Proteomes" id="UP000179807"/>
    </source>
</evidence>
<dbReference type="SMART" id="SM00220">
    <property type="entry name" value="S_TKc"/>
    <property type="match status" value="1"/>
</dbReference>
<reference evidence="5" key="1">
    <citation type="submission" date="2016-10" db="EMBL/GenBank/DDBJ databases">
        <authorList>
            <person name="Benchimol M."/>
            <person name="Almeida L.G."/>
            <person name="Vasconcelos A.T."/>
            <person name="Perreira-Neves A."/>
            <person name="Rosa I.A."/>
            <person name="Tasca T."/>
            <person name="Bogo M.R."/>
            <person name="de Souza W."/>
        </authorList>
    </citation>
    <scope>NUCLEOTIDE SEQUENCE [LARGE SCALE GENOMIC DNA]</scope>
    <source>
        <strain evidence="5">K</strain>
    </source>
</reference>
<evidence type="ECO:0000256" key="3">
    <source>
        <dbReference type="SAM" id="MobiDB-lite"/>
    </source>
</evidence>
<dbReference type="PANTHER" id="PTHR24346">
    <property type="entry name" value="MAP/MICROTUBULE AFFINITY-REGULATING KINASE"/>
    <property type="match status" value="1"/>
</dbReference>
<dbReference type="SUPFAM" id="SSF56112">
    <property type="entry name" value="Protein kinase-like (PK-like)"/>
    <property type="match status" value="1"/>
</dbReference>
<evidence type="ECO:0000256" key="1">
    <source>
        <dbReference type="ARBA" id="ARBA00022741"/>
    </source>
</evidence>
<dbReference type="OrthoDB" id="10261027at2759"/>
<comment type="caution">
    <text evidence="5">The sequence shown here is derived from an EMBL/GenBank/DDBJ whole genome shotgun (WGS) entry which is preliminary data.</text>
</comment>
<dbReference type="Gene3D" id="1.10.510.10">
    <property type="entry name" value="Transferase(Phosphotransferase) domain 1"/>
    <property type="match status" value="1"/>
</dbReference>
<dbReference type="RefSeq" id="XP_068346784.1">
    <property type="nucleotide sequence ID" value="XM_068496152.1"/>
</dbReference>
<gene>
    <name evidence="5" type="ORF">TRFO_11644</name>
</gene>
<keyword evidence="6" id="KW-1185">Reference proteome</keyword>
<dbReference type="AlphaFoldDB" id="A0A1J4J660"/>
<organism evidence="5 6">
    <name type="scientific">Tritrichomonas foetus</name>
    <dbReference type="NCBI Taxonomy" id="1144522"/>
    <lineage>
        <taxon>Eukaryota</taxon>
        <taxon>Metamonada</taxon>
        <taxon>Parabasalia</taxon>
        <taxon>Tritrichomonadida</taxon>
        <taxon>Tritrichomonadidae</taxon>
        <taxon>Tritrichomonas</taxon>
    </lineage>
</organism>
<accession>A0A1J4J660</accession>
<proteinExistence type="predicted"/>
<dbReference type="EMBL" id="MLAK01001382">
    <property type="protein sequence ID" value="OHS93647.1"/>
    <property type="molecule type" value="Genomic_DNA"/>
</dbReference>
<sequence length="526" mass="60209">MVIFTVPFKFQKKNPKFHRAPFIFFYRSSHFMLQSDLPGFNCQGEVTHDQNNNLNPKQKHSSGNFRRIFNYYVGEEIDQGSFSTIRLAFHNTTLRPCALKMISKTKLRNAGQIGQSILFAESVISPLLKHPNIAKTIECVETKRSILVFMELCTDGNLCDVVRDLNFSQKVEVATQIISAVKYLHSHSICHRDIKMDNILIHRGTAKLCDFGFSTFCIGENSKISGVCGSYEYVAPEVMTESEYNGMAADIWSLGILLYKLFSHQAPEISTIDLEMVPPDIQTILRKIFIHDPASRITINELFEEFQKIKCHISNEDETQGNNQTRKHNSSNKIHKKEKSIHFTNASDSFNDNSLMQKEDVISRLCEALNRERSAIMQDLKDPKLNKTQILAKLINEYPENVKMTRSKFQKSQRANSVPQLSNFDYQSLMEQNDDVFMQLGDKTFHDKSICQIFKALKTILFKYNFCVCTKPNETNTVVILNTEEGDVKLQMNCVTLNDDGCRMTLSAPPQFVSTAKEVFSELDFI</sequence>
<dbReference type="InterPro" id="IPR008271">
    <property type="entry name" value="Ser/Thr_kinase_AS"/>
</dbReference>
<name>A0A1J4J660_9EUKA</name>
<dbReference type="PANTHER" id="PTHR24346:SF30">
    <property type="entry name" value="MATERNAL EMBRYONIC LEUCINE ZIPPER KINASE"/>
    <property type="match status" value="1"/>
</dbReference>
<dbReference type="PROSITE" id="PS50011">
    <property type="entry name" value="PROTEIN_KINASE_DOM"/>
    <property type="match status" value="1"/>
</dbReference>
<evidence type="ECO:0000256" key="2">
    <source>
        <dbReference type="ARBA" id="ARBA00022840"/>
    </source>
</evidence>
<dbReference type="VEuPathDB" id="TrichDB:TRFO_11644"/>
<feature type="domain" description="Protein kinase" evidence="4">
    <location>
        <begin position="71"/>
        <end position="315"/>
    </location>
</feature>
<dbReference type="GO" id="GO:0005737">
    <property type="term" value="C:cytoplasm"/>
    <property type="evidence" value="ECO:0007669"/>
    <property type="project" value="TreeGrafter"/>
</dbReference>
<dbReference type="GO" id="GO:0005524">
    <property type="term" value="F:ATP binding"/>
    <property type="evidence" value="ECO:0007669"/>
    <property type="project" value="UniProtKB-KW"/>
</dbReference>
<protein>
    <recommendedName>
        <fullName evidence="4">Protein kinase domain-containing protein</fullName>
    </recommendedName>
</protein>
<keyword evidence="2" id="KW-0067">ATP-binding</keyword>
<evidence type="ECO:0000259" key="4">
    <source>
        <dbReference type="PROSITE" id="PS50011"/>
    </source>
</evidence>
<feature type="compositionally biased region" description="Basic residues" evidence="3">
    <location>
        <begin position="325"/>
        <end position="336"/>
    </location>
</feature>
<keyword evidence="1" id="KW-0547">Nucleotide-binding</keyword>
<dbReference type="GO" id="GO:0004674">
    <property type="term" value="F:protein serine/threonine kinase activity"/>
    <property type="evidence" value="ECO:0007669"/>
    <property type="project" value="TreeGrafter"/>
</dbReference>
<feature type="region of interest" description="Disordered" evidence="3">
    <location>
        <begin position="315"/>
        <end position="336"/>
    </location>
</feature>
<dbReference type="GeneID" id="94830856"/>
<dbReference type="GO" id="GO:0035556">
    <property type="term" value="P:intracellular signal transduction"/>
    <property type="evidence" value="ECO:0007669"/>
    <property type="project" value="TreeGrafter"/>
</dbReference>
<dbReference type="Pfam" id="PF00069">
    <property type="entry name" value="Pkinase"/>
    <property type="match status" value="1"/>
</dbReference>